<organism evidence="4 5">
    <name type="scientific">Alteromonas alba</name>
    <dbReference type="NCBI Taxonomy" id="2079529"/>
    <lineage>
        <taxon>Bacteria</taxon>
        <taxon>Pseudomonadati</taxon>
        <taxon>Pseudomonadota</taxon>
        <taxon>Gammaproteobacteria</taxon>
        <taxon>Alteromonadales</taxon>
        <taxon>Alteromonadaceae</taxon>
        <taxon>Alteromonas/Salinimonas group</taxon>
        <taxon>Alteromonas</taxon>
    </lineage>
</organism>
<dbReference type="RefSeq" id="WP_105935721.1">
    <property type="nucleotide sequence ID" value="NZ_PVNP01000190.1"/>
</dbReference>
<name>A0A2S9V748_9ALTE</name>
<comment type="similarity">
    <text evidence="3">Belongs to the IspD/TarI cytidylyltransferase family. IspD subfamily.</text>
</comment>
<dbReference type="GO" id="GO:0019288">
    <property type="term" value="P:isopentenyl diphosphate biosynthetic process, methylerythritol 4-phosphate pathway"/>
    <property type="evidence" value="ECO:0007669"/>
    <property type="project" value="UniProtKB-UniRule"/>
</dbReference>
<keyword evidence="3" id="KW-0414">Isoprene biosynthesis</keyword>
<evidence type="ECO:0000256" key="1">
    <source>
        <dbReference type="ARBA" id="ARBA00022679"/>
    </source>
</evidence>
<dbReference type="SUPFAM" id="SSF53448">
    <property type="entry name" value="Nucleotide-diphospho-sugar transferases"/>
    <property type="match status" value="1"/>
</dbReference>
<comment type="function">
    <text evidence="3">Catalyzes the formation of 4-diphosphocytidyl-2-C-methyl-D-erythritol from CTP and 2-C-methyl-D-erythritol 4-phosphate (MEP).</text>
</comment>
<reference evidence="5" key="1">
    <citation type="journal article" date="2020" name="Int. J. Syst. Evol. Microbiol.">
        <title>Alteromonas alba sp. nov., a marine bacterium isolated from the seawater of the West Pacific Ocean.</title>
        <authorList>
            <person name="Sun C."/>
            <person name="Wu Y.-H."/>
            <person name="Xamxidin M."/>
            <person name="Cheng H."/>
            <person name="Xu X.-W."/>
        </authorList>
    </citation>
    <scope>NUCLEOTIDE SEQUENCE [LARGE SCALE GENOMIC DNA]</scope>
    <source>
        <strain evidence="5">190</strain>
    </source>
</reference>
<evidence type="ECO:0000313" key="5">
    <source>
        <dbReference type="Proteomes" id="UP000238949"/>
    </source>
</evidence>
<keyword evidence="5" id="KW-1185">Reference proteome</keyword>
<dbReference type="InterPro" id="IPR001228">
    <property type="entry name" value="IspD"/>
</dbReference>
<dbReference type="OrthoDB" id="9806837at2"/>
<keyword evidence="1 3" id="KW-0808">Transferase</keyword>
<dbReference type="CDD" id="cd02516">
    <property type="entry name" value="CDP-ME_synthetase"/>
    <property type="match status" value="1"/>
</dbReference>
<dbReference type="NCBIfam" id="TIGR00453">
    <property type="entry name" value="ispD"/>
    <property type="match status" value="1"/>
</dbReference>
<dbReference type="GO" id="GO:0050518">
    <property type="term" value="F:2-C-methyl-D-erythritol 4-phosphate cytidylyltransferase activity"/>
    <property type="evidence" value="ECO:0007669"/>
    <property type="project" value="UniProtKB-UniRule"/>
</dbReference>
<feature type="site" description="Positions MEP for the nucleophilic attack" evidence="3">
    <location>
        <position position="172"/>
    </location>
</feature>
<evidence type="ECO:0000256" key="2">
    <source>
        <dbReference type="ARBA" id="ARBA00022695"/>
    </source>
</evidence>
<dbReference type="UniPathway" id="UPA00056">
    <property type="reaction ID" value="UER00093"/>
</dbReference>
<sequence>MTIKKTTKRIKPLSKANTSIVAVVPAAGIGSRMQADRPKQYLTIGSQTILEHTLLKLAAHPAISRVVVALSPIDQYFSQLSLQNAPWLTIVDGGESRAESVNNALVELAGNEWALVHDAARPCVNSSDISRLIERTEADDFGGGILATPVRDTMKRASADAANPVVLKTEKRDNLWHALTPQLFRADKLREALASALRAGAVVTDEASAMEFAGYTVELIDSDPANIKITRPADLPLAQFYLQQSR</sequence>
<dbReference type="PANTHER" id="PTHR32125:SF4">
    <property type="entry name" value="2-C-METHYL-D-ERYTHRITOL 4-PHOSPHATE CYTIDYLYLTRANSFERASE, CHLOROPLASTIC"/>
    <property type="match status" value="1"/>
</dbReference>
<dbReference type="PANTHER" id="PTHR32125">
    <property type="entry name" value="2-C-METHYL-D-ERYTHRITOL 4-PHOSPHATE CYTIDYLYLTRANSFERASE, CHLOROPLASTIC"/>
    <property type="match status" value="1"/>
</dbReference>
<comment type="pathway">
    <text evidence="3">Isoprenoid biosynthesis; isopentenyl diphosphate biosynthesis via DXP pathway; isopentenyl diphosphate from 1-deoxy-D-xylulose 5-phosphate: step 2/6.</text>
</comment>
<dbReference type="AlphaFoldDB" id="A0A2S9V748"/>
<dbReference type="InterPro" id="IPR050088">
    <property type="entry name" value="IspD/TarI_cytidylyltransf_bact"/>
</dbReference>
<dbReference type="Gene3D" id="3.90.550.10">
    <property type="entry name" value="Spore Coat Polysaccharide Biosynthesis Protein SpsA, Chain A"/>
    <property type="match status" value="1"/>
</dbReference>
<feature type="site" description="Transition state stabilizer" evidence="3">
    <location>
        <position position="32"/>
    </location>
</feature>
<comment type="caution">
    <text evidence="4">The sequence shown here is derived from an EMBL/GenBank/DDBJ whole genome shotgun (WGS) entry which is preliminary data.</text>
</comment>
<accession>A0A2S9V748</accession>
<dbReference type="InterPro" id="IPR034683">
    <property type="entry name" value="IspD/TarI"/>
</dbReference>
<dbReference type="InterPro" id="IPR029044">
    <property type="entry name" value="Nucleotide-diphossugar_trans"/>
</dbReference>
<dbReference type="FunFam" id="3.90.550.10:FF:000003">
    <property type="entry name" value="2-C-methyl-D-erythritol 4-phosphate cytidylyltransferase"/>
    <property type="match status" value="1"/>
</dbReference>
<dbReference type="Proteomes" id="UP000238949">
    <property type="component" value="Unassembled WGS sequence"/>
</dbReference>
<dbReference type="HAMAP" id="MF_00108">
    <property type="entry name" value="IspD"/>
    <property type="match status" value="1"/>
</dbReference>
<dbReference type="EC" id="2.7.7.60" evidence="3"/>
<evidence type="ECO:0000313" key="4">
    <source>
        <dbReference type="EMBL" id="PRO72277.1"/>
    </source>
</evidence>
<dbReference type="EMBL" id="PVNP01000190">
    <property type="protein sequence ID" value="PRO72277.1"/>
    <property type="molecule type" value="Genomic_DNA"/>
</dbReference>
<comment type="catalytic activity">
    <reaction evidence="3">
        <text>2-C-methyl-D-erythritol 4-phosphate + CTP + H(+) = 4-CDP-2-C-methyl-D-erythritol + diphosphate</text>
        <dbReference type="Rhea" id="RHEA:13429"/>
        <dbReference type="ChEBI" id="CHEBI:15378"/>
        <dbReference type="ChEBI" id="CHEBI:33019"/>
        <dbReference type="ChEBI" id="CHEBI:37563"/>
        <dbReference type="ChEBI" id="CHEBI:57823"/>
        <dbReference type="ChEBI" id="CHEBI:58262"/>
        <dbReference type="EC" id="2.7.7.60"/>
    </reaction>
</comment>
<keyword evidence="2 3" id="KW-0548">Nucleotidyltransferase</keyword>
<gene>
    <name evidence="3" type="primary">ispD</name>
    <name evidence="4" type="ORF">C6Y40_17660</name>
</gene>
<protein>
    <recommendedName>
        <fullName evidence="3">2-C-methyl-D-erythritol 4-phosphate cytidylyltransferase</fullName>
        <ecNumber evidence="3">2.7.7.60</ecNumber>
    </recommendedName>
    <alternativeName>
        <fullName evidence="3">4-diphosphocytidyl-2C-methyl-D-erythritol synthase</fullName>
    </alternativeName>
    <alternativeName>
        <fullName evidence="3">MEP cytidylyltransferase</fullName>
        <shortName evidence="3">MCT</shortName>
    </alternativeName>
</protein>
<feature type="site" description="Positions MEP for the nucleophilic attack" evidence="3">
    <location>
        <position position="228"/>
    </location>
</feature>
<dbReference type="Pfam" id="PF01128">
    <property type="entry name" value="IspD"/>
    <property type="match status" value="1"/>
</dbReference>
<feature type="site" description="Transition state stabilizer" evidence="3">
    <location>
        <position position="39"/>
    </location>
</feature>
<proteinExistence type="inferred from homology"/>
<evidence type="ECO:0000256" key="3">
    <source>
        <dbReference type="HAMAP-Rule" id="MF_00108"/>
    </source>
</evidence>